<dbReference type="Pfam" id="PF00018">
    <property type="entry name" value="SH3_1"/>
    <property type="match status" value="2"/>
</dbReference>
<dbReference type="CDD" id="cd11761">
    <property type="entry name" value="SH3_FCHSD_1"/>
    <property type="match status" value="1"/>
</dbReference>
<dbReference type="EMBL" id="AFYH01064743">
    <property type="status" value="NOT_ANNOTATED_CDS"/>
    <property type="molecule type" value="Genomic_DNA"/>
</dbReference>
<keyword evidence="6" id="KW-0446">Lipid-binding</keyword>
<dbReference type="InterPro" id="IPR001452">
    <property type="entry name" value="SH3_domain"/>
</dbReference>
<dbReference type="PROSITE" id="PS51741">
    <property type="entry name" value="F_BAR"/>
    <property type="match status" value="1"/>
</dbReference>
<dbReference type="CDD" id="cd11762">
    <property type="entry name" value="SH3_FCHSD_2"/>
    <property type="match status" value="1"/>
</dbReference>
<evidence type="ECO:0000313" key="15">
    <source>
        <dbReference type="Proteomes" id="UP000008672"/>
    </source>
</evidence>
<dbReference type="FunFam" id="2.30.30.40:FF:000060">
    <property type="entry name" value="FCH and double SH3 domains protein 2"/>
    <property type="match status" value="1"/>
</dbReference>
<dbReference type="SMART" id="SM00055">
    <property type="entry name" value="FCH"/>
    <property type="match status" value="1"/>
</dbReference>
<dbReference type="GO" id="GO:0007274">
    <property type="term" value="P:neuromuscular synaptic transmission"/>
    <property type="evidence" value="ECO:0007669"/>
    <property type="project" value="TreeGrafter"/>
</dbReference>
<name>H3APU0_LATCH</name>
<gene>
    <name evidence="14" type="primary">FCHSD1</name>
</gene>
<dbReference type="OMA" id="VFAAWRC"/>
<dbReference type="EMBL" id="AFYH01064742">
    <property type="status" value="NOT_ANNOTATED_CDS"/>
    <property type="molecule type" value="Genomic_DNA"/>
</dbReference>
<dbReference type="GO" id="GO:1902905">
    <property type="term" value="P:positive regulation of supramolecular fiber organization"/>
    <property type="evidence" value="ECO:0007669"/>
    <property type="project" value="UniProtKB-ARBA"/>
</dbReference>
<feature type="coiled-coil region" evidence="10">
    <location>
        <begin position="384"/>
        <end position="425"/>
    </location>
</feature>
<keyword evidence="5 9" id="KW-0175">Coiled coil</keyword>
<dbReference type="SUPFAM" id="SSF50044">
    <property type="entry name" value="SH3-domain"/>
    <property type="match status" value="2"/>
</dbReference>
<keyword evidence="4" id="KW-0677">Repeat</keyword>
<evidence type="ECO:0000256" key="2">
    <source>
        <dbReference type="ARBA" id="ARBA00022443"/>
    </source>
</evidence>
<dbReference type="PANTHER" id="PTHR15735">
    <property type="entry name" value="FCH AND DOUBLE SH3 DOMAINS PROTEIN"/>
    <property type="match status" value="1"/>
</dbReference>
<dbReference type="Gene3D" id="2.30.30.40">
    <property type="entry name" value="SH3 Domains"/>
    <property type="match status" value="2"/>
</dbReference>
<dbReference type="Ensembl" id="ENSLACT00000011750.1">
    <property type="protein sequence ID" value="ENSLACP00000011661.1"/>
    <property type="gene ID" value="ENSLACG00000010262.1"/>
</dbReference>
<dbReference type="EMBL" id="AFYH01064741">
    <property type="status" value="NOT_ANNOTATED_CDS"/>
    <property type="molecule type" value="Genomic_DNA"/>
</dbReference>
<dbReference type="GO" id="GO:0055037">
    <property type="term" value="C:recycling endosome"/>
    <property type="evidence" value="ECO:0007669"/>
    <property type="project" value="TreeGrafter"/>
</dbReference>
<dbReference type="EMBL" id="AFYH01064746">
    <property type="status" value="NOT_ANNOTATED_CDS"/>
    <property type="molecule type" value="Genomic_DNA"/>
</dbReference>
<dbReference type="InterPro" id="IPR001060">
    <property type="entry name" value="FCH_dom"/>
</dbReference>
<dbReference type="STRING" id="7897.ENSLACP00000011661"/>
<feature type="domain" description="F-BAR" evidence="13">
    <location>
        <begin position="25"/>
        <end position="303"/>
    </location>
</feature>
<proteinExistence type="predicted"/>
<evidence type="ECO:0000313" key="14">
    <source>
        <dbReference type="Ensembl" id="ENSLACP00000011661.1"/>
    </source>
</evidence>
<dbReference type="Pfam" id="PF00611">
    <property type="entry name" value="FCH"/>
    <property type="match status" value="1"/>
</dbReference>
<keyword evidence="15" id="KW-1185">Reference proteome</keyword>
<evidence type="ECO:0000259" key="12">
    <source>
        <dbReference type="PROSITE" id="PS50002"/>
    </source>
</evidence>
<accession>H3APU0</accession>
<dbReference type="InterPro" id="IPR035460">
    <property type="entry name" value="FCHSD_SH3_1"/>
</dbReference>
<dbReference type="PANTHER" id="PTHR15735:SF4">
    <property type="entry name" value="F-BAR AND DOUBLE SH3 DOMAINS PROTEIN 1"/>
    <property type="match status" value="1"/>
</dbReference>
<dbReference type="GO" id="GO:0008289">
    <property type="term" value="F:lipid binding"/>
    <property type="evidence" value="ECO:0007669"/>
    <property type="project" value="UniProtKB-KW"/>
</dbReference>
<dbReference type="InParanoid" id="H3APU0"/>
<keyword evidence="7" id="KW-0966">Cell projection</keyword>
<evidence type="ECO:0000256" key="3">
    <source>
        <dbReference type="ARBA" id="ARBA00022553"/>
    </source>
</evidence>
<evidence type="ECO:0000256" key="10">
    <source>
        <dbReference type="SAM" id="Coils"/>
    </source>
</evidence>
<feature type="domain" description="SH3" evidence="12">
    <location>
        <begin position="495"/>
        <end position="556"/>
    </location>
</feature>
<dbReference type="EMBL" id="AFYH01064745">
    <property type="status" value="NOT_ANNOTATED_CDS"/>
    <property type="molecule type" value="Genomic_DNA"/>
</dbReference>
<dbReference type="Gene3D" id="1.20.1270.60">
    <property type="entry name" value="Arfaptin homology (AH) domain/BAR domain"/>
    <property type="match status" value="1"/>
</dbReference>
<dbReference type="HOGENOM" id="CLU_013546_0_0_1"/>
<reference evidence="14" key="2">
    <citation type="submission" date="2025-08" db="UniProtKB">
        <authorList>
            <consortium name="Ensembl"/>
        </authorList>
    </citation>
    <scope>IDENTIFICATION</scope>
</reference>
<comment type="subcellular location">
    <subcellularLocation>
        <location evidence="1">Cell projection</location>
    </subcellularLocation>
</comment>
<keyword evidence="3" id="KW-0597">Phosphoprotein</keyword>
<dbReference type="InterPro" id="IPR036028">
    <property type="entry name" value="SH3-like_dom_sf"/>
</dbReference>
<dbReference type="GeneTree" id="ENSGT00510000046732"/>
<dbReference type="InterPro" id="IPR027267">
    <property type="entry name" value="AH/BAR_dom_sf"/>
</dbReference>
<evidence type="ECO:0000256" key="1">
    <source>
        <dbReference type="ARBA" id="ARBA00004316"/>
    </source>
</evidence>
<evidence type="ECO:0000256" key="7">
    <source>
        <dbReference type="ARBA" id="ARBA00023273"/>
    </source>
</evidence>
<dbReference type="InterPro" id="IPR031160">
    <property type="entry name" value="F_BAR_dom"/>
</dbReference>
<organism evidence="14 15">
    <name type="scientific">Latimeria chalumnae</name>
    <name type="common">Coelacanth</name>
    <dbReference type="NCBI Taxonomy" id="7897"/>
    <lineage>
        <taxon>Eukaryota</taxon>
        <taxon>Metazoa</taxon>
        <taxon>Chordata</taxon>
        <taxon>Craniata</taxon>
        <taxon>Vertebrata</taxon>
        <taxon>Euteleostomi</taxon>
        <taxon>Coelacanthiformes</taxon>
        <taxon>Coelacanthidae</taxon>
        <taxon>Latimeria</taxon>
    </lineage>
</organism>
<evidence type="ECO:0000259" key="13">
    <source>
        <dbReference type="PROSITE" id="PS51741"/>
    </source>
</evidence>
<dbReference type="GO" id="GO:0051495">
    <property type="term" value="P:positive regulation of cytoskeleton organization"/>
    <property type="evidence" value="ECO:0007669"/>
    <property type="project" value="UniProtKB-ARBA"/>
</dbReference>
<evidence type="ECO:0000256" key="6">
    <source>
        <dbReference type="ARBA" id="ARBA00023121"/>
    </source>
</evidence>
<reference evidence="15" key="1">
    <citation type="submission" date="2011-08" db="EMBL/GenBank/DDBJ databases">
        <title>The draft genome of Latimeria chalumnae.</title>
        <authorList>
            <person name="Di Palma F."/>
            <person name="Alfoldi J."/>
            <person name="Johnson J."/>
            <person name="Berlin A."/>
            <person name="Gnerre S."/>
            <person name="Jaffe D."/>
            <person name="MacCallum I."/>
            <person name="Young S."/>
            <person name="Walker B.J."/>
            <person name="Lander E."/>
            <person name="Lindblad-Toh K."/>
        </authorList>
    </citation>
    <scope>NUCLEOTIDE SEQUENCE [LARGE SCALE GENOMIC DNA]</scope>
    <source>
        <strain evidence="15">Wild caught</strain>
    </source>
</reference>
<dbReference type="FunFam" id="2.30.30.40:FF:000033">
    <property type="entry name" value="FCH and double SH3 domains protein 2"/>
    <property type="match status" value="1"/>
</dbReference>
<reference evidence="14" key="3">
    <citation type="submission" date="2025-09" db="UniProtKB">
        <authorList>
            <consortium name="Ensembl"/>
        </authorList>
    </citation>
    <scope>IDENTIFICATION</scope>
</reference>
<dbReference type="EMBL" id="AFYH01064744">
    <property type="status" value="NOT_ANNOTATED_CDS"/>
    <property type="molecule type" value="Genomic_DNA"/>
</dbReference>
<dbReference type="AlphaFoldDB" id="H3APU0"/>
<evidence type="ECO:0000256" key="9">
    <source>
        <dbReference type="PROSITE-ProRule" id="PRU01077"/>
    </source>
</evidence>
<feature type="region of interest" description="Disordered" evidence="11">
    <location>
        <begin position="1"/>
        <end position="23"/>
    </location>
</feature>
<dbReference type="GO" id="GO:0031594">
    <property type="term" value="C:neuromuscular junction"/>
    <property type="evidence" value="ECO:0007669"/>
    <property type="project" value="TreeGrafter"/>
</dbReference>
<evidence type="ECO:0000256" key="11">
    <source>
        <dbReference type="SAM" id="MobiDB-lite"/>
    </source>
</evidence>
<dbReference type="eggNOG" id="KOG3565">
    <property type="taxonomic scope" value="Eukaryota"/>
</dbReference>
<feature type="region of interest" description="Disordered" evidence="11">
    <location>
        <begin position="681"/>
        <end position="721"/>
    </location>
</feature>
<dbReference type="GO" id="GO:0042995">
    <property type="term" value="C:cell projection"/>
    <property type="evidence" value="ECO:0007669"/>
    <property type="project" value="UniProtKB-SubCell"/>
</dbReference>
<dbReference type="PRINTS" id="PR00452">
    <property type="entry name" value="SH3DOMAIN"/>
</dbReference>
<dbReference type="SMART" id="SM00326">
    <property type="entry name" value="SH3"/>
    <property type="match status" value="2"/>
</dbReference>
<dbReference type="SUPFAM" id="SSF103657">
    <property type="entry name" value="BAR/IMD domain-like"/>
    <property type="match status" value="1"/>
</dbReference>
<dbReference type="Proteomes" id="UP000008672">
    <property type="component" value="Unassembled WGS sequence"/>
</dbReference>
<feature type="domain" description="SH3" evidence="12">
    <location>
        <begin position="575"/>
        <end position="638"/>
    </location>
</feature>
<feature type="coiled-coil region" evidence="10">
    <location>
        <begin position="137"/>
        <end position="178"/>
    </location>
</feature>
<keyword evidence="2 8" id="KW-0728">SH3 domain</keyword>
<evidence type="ECO:0000256" key="8">
    <source>
        <dbReference type="PROSITE-ProRule" id="PRU00192"/>
    </source>
</evidence>
<evidence type="ECO:0000256" key="4">
    <source>
        <dbReference type="ARBA" id="ARBA00022737"/>
    </source>
</evidence>
<dbReference type="GO" id="GO:0030833">
    <property type="term" value="P:regulation of actin filament polymerization"/>
    <property type="evidence" value="ECO:0007669"/>
    <property type="project" value="TreeGrafter"/>
</dbReference>
<dbReference type="FunCoup" id="H3APU0">
    <property type="interactions" value="120"/>
</dbReference>
<protein>
    <submittedName>
        <fullName evidence="14">FCH and double SH3 domains 1</fullName>
    </submittedName>
</protein>
<sequence length="721" mass="81231">SQRRGSPSGGERSMQPPPRKVKATQEVKVCFSEQLSKLQSKQHQECEVLEEIRSFSKQRATIERDYGQALQRLASQFQKKEWHRGKAEGEGSRLSVGNTIFAVWRAAVEGTVLIGQARVAASENYRTLSVETAKIARASKEQRLKKSSEQLVQIQLEVVEAVKELEKVKKKYVQLQRIAEIAGEKAADAEAKVKKNESGIFQSKTSLQKMSAKLTARLGECSLQLAEARNEYLLTMTAINAHHQRYYQMDLPVIMKNLDGDLYDRLRDHFLVICETEIHTCQSALDQFQRILQASRKVSREENLQLFLQENPVFTRIPICQFQPAGSDKLVWICALDLERQHSDRGGESGLEKEARRLASKAAKDYKIQAHGERVLQSLEKRRKTVLEEESSSLEQKMEEVRENIRKAEIAKVKADARLEFLRQAGVNVDSWISSAMAQANEELEKERKLSEARMSNGAVSMVREDVDEFEFTELEDFDDIFEDSVSGSREKVRLYPMRCRVLYSYQASQADELTISQDEKLEVLEDGDMEEWVKAQNKAGQVGYVPEKYLEFLGHSSQRVAMAISSDNVSNASETEMLVRALYDYEGQSADELSFQEGAIIQLLQKDEDGVDDGFWRGEFNRRVGVFPSLVVEELTRGGSETELLFNLSPEQDLPSPSPPLFSPPAPLSSAVRTLPIQGVDSGIRETPTGQTAGHIQPFRPAPPPPGKPASDSDSGENFF</sequence>
<dbReference type="PROSITE" id="PS50002">
    <property type="entry name" value="SH3"/>
    <property type="match status" value="2"/>
</dbReference>
<evidence type="ECO:0000256" key="5">
    <source>
        <dbReference type="ARBA" id="ARBA00023054"/>
    </source>
</evidence>